<dbReference type="Pfam" id="PF02518">
    <property type="entry name" value="HATPase_c"/>
    <property type="match status" value="1"/>
</dbReference>
<comment type="catalytic activity">
    <reaction evidence="1">
        <text>ATP + protein L-histidine = ADP + protein N-phospho-L-histidine.</text>
        <dbReference type="EC" id="2.7.13.3"/>
    </reaction>
</comment>
<evidence type="ECO:0000256" key="7">
    <source>
        <dbReference type="ARBA" id="ARBA00022840"/>
    </source>
</evidence>
<evidence type="ECO:0000313" key="14">
    <source>
        <dbReference type="Proteomes" id="UP000278673"/>
    </source>
</evidence>
<keyword evidence="9" id="KW-0472">Membrane</keyword>
<feature type="transmembrane region" description="Helical" evidence="9">
    <location>
        <begin position="35"/>
        <end position="57"/>
    </location>
</feature>
<evidence type="ECO:0000259" key="12">
    <source>
        <dbReference type="Pfam" id="PF13796"/>
    </source>
</evidence>
<protein>
    <recommendedName>
        <fullName evidence="2">histidine kinase</fullName>
        <ecNumber evidence="2">2.7.13.3</ecNumber>
    </recommendedName>
</protein>
<keyword evidence="6 13" id="KW-0418">Kinase</keyword>
<evidence type="ECO:0000259" key="10">
    <source>
        <dbReference type="Pfam" id="PF02518"/>
    </source>
</evidence>
<keyword evidence="5" id="KW-0547">Nucleotide-binding</keyword>
<dbReference type="EC" id="2.7.13.3" evidence="2"/>
<evidence type="ECO:0000256" key="1">
    <source>
        <dbReference type="ARBA" id="ARBA00000085"/>
    </source>
</evidence>
<evidence type="ECO:0000256" key="8">
    <source>
        <dbReference type="ARBA" id="ARBA00023012"/>
    </source>
</evidence>
<dbReference type="InterPro" id="IPR050482">
    <property type="entry name" value="Sensor_HK_TwoCompSys"/>
</dbReference>
<dbReference type="Pfam" id="PF07730">
    <property type="entry name" value="HisKA_3"/>
    <property type="match status" value="1"/>
</dbReference>
<keyword evidence="7" id="KW-0067">ATP-binding</keyword>
<keyword evidence="8" id="KW-0902">Two-component regulatory system</keyword>
<dbReference type="GO" id="GO:0005524">
    <property type="term" value="F:ATP binding"/>
    <property type="evidence" value="ECO:0007669"/>
    <property type="project" value="UniProtKB-KW"/>
</dbReference>
<dbReference type="EMBL" id="RFFJ01000043">
    <property type="protein sequence ID" value="RMI41659.1"/>
    <property type="molecule type" value="Genomic_DNA"/>
</dbReference>
<feature type="transmembrane region" description="Helical" evidence="9">
    <location>
        <begin position="119"/>
        <end position="149"/>
    </location>
</feature>
<proteinExistence type="predicted"/>
<gene>
    <name evidence="13" type="ORF">EBN88_10720</name>
</gene>
<feature type="domain" description="Signal transduction histidine kinase subgroup 3 dimerisation and phosphoacceptor" evidence="11">
    <location>
        <begin position="231"/>
        <end position="298"/>
    </location>
</feature>
<evidence type="ECO:0000256" key="5">
    <source>
        <dbReference type="ARBA" id="ARBA00022741"/>
    </source>
</evidence>
<evidence type="ECO:0000313" key="13">
    <source>
        <dbReference type="EMBL" id="RMI41659.1"/>
    </source>
</evidence>
<organism evidence="13 14">
    <name type="scientific">Streptomyces triticirhizae</name>
    <dbReference type="NCBI Taxonomy" id="2483353"/>
    <lineage>
        <taxon>Bacteria</taxon>
        <taxon>Bacillati</taxon>
        <taxon>Actinomycetota</taxon>
        <taxon>Actinomycetes</taxon>
        <taxon>Kitasatosporales</taxon>
        <taxon>Streptomycetaceae</taxon>
        <taxon>Streptomyces</taxon>
    </lineage>
</organism>
<reference evidence="13 14" key="1">
    <citation type="submission" date="2018-10" db="EMBL/GenBank/DDBJ databases">
        <title>Isolation, diversity and antifungal activity of actinobacteria from wheat.</title>
        <authorList>
            <person name="Han C."/>
        </authorList>
    </citation>
    <scope>NUCLEOTIDE SEQUENCE [LARGE SCALE GENOMIC DNA]</scope>
    <source>
        <strain evidence="13 14">NEAU-YY642</strain>
    </source>
</reference>
<comment type="caution">
    <text evidence="13">The sequence shown here is derived from an EMBL/GenBank/DDBJ whole genome shotgun (WGS) entry which is preliminary data.</text>
</comment>
<accession>A0A3M2LW12</accession>
<dbReference type="InterPro" id="IPR025828">
    <property type="entry name" value="Put_sensor_dom"/>
</dbReference>
<dbReference type="Pfam" id="PF13796">
    <property type="entry name" value="Sensor"/>
    <property type="match status" value="1"/>
</dbReference>
<dbReference type="GO" id="GO:0000155">
    <property type="term" value="F:phosphorelay sensor kinase activity"/>
    <property type="evidence" value="ECO:0007669"/>
    <property type="project" value="InterPro"/>
</dbReference>
<dbReference type="CDD" id="cd16917">
    <property type="entry name" value="HATPase_UhpB-NarQ-NarX-like"/>
    <property type="match status" value="1"/>
</dbReference>
<evidence type="ECO:0000259" key="11">
    <source>
        <dbReference type="Pfam" id="PF07730"/>
    </source>
</evidence>
<keyword evidence="3" id="KW-0597">Phosphoprotein</keyword>
<dbReference type="Gene3D" id="1.20.5.1930">
    <property type="match status" value="1"/>
</dbReference>
<keyword evidence="14" id="KW-1185">Reference proteome</keyword>
<name>A0A3M2LW12_9ACTN</name>
<feature type="domain" description="Putative sensor" evidence="12">
    <location>
        <begin position="20"/>
        <end position="198"/>
    </location>
</feature>
<dbReference type="GO" id="GO:0016020">
    <property type="term" value="C:membrane"/>
    <property type="evidence" value="ECO:0007669"/>
    <property type="project" value="InterPro"/>
</dbReference>
<dbReference type="InterPro" id="IPR003594">
    <property type="entry name" value="HATPase_dom"/>
</dbReference>
<keyword evidence="9" id="KW-1133">Transmembrane helix</keyword>
<evidence type="ECO:0000256" key="9">
    <source>
        <dbReference type="SAM" id="Phobius"/>
    </source>
</evidence>
<dbReference type="GO" id="GO:0046983">
    <property type="term" value="F:protein dimerization activity"/>
    <property type="evidence" value="ECO:0007669"/>
    <property type="project" value="InterPro"/>
</dbReference>
<keyword evidence="9" id="KW-0812">Transmembrane</keyword>
<evidence type="ECO:0000256" key="6">
    <source>
        <dbReference type="ARBA" id="ARBA00022777"/>
    </source>
</evidence>
<evidence type="ECO:0000256" key="3">
    <source>
        <dbReference type="ARBA" id="ARBA00022553"/>
    </source>
</evidence>
<dbReference type="PANTHER" id="PTHR24421">
    <property type="entry name" value="NITRATE/NITRITE SENSOR PROTEIN NARX-RELATED"/>
    <property type="match status" value="1"/>
</dbReference>
<dbReference type="RefSeq" id="WP_122183595.1">
    <property type="nucleotide sequence ID" value="NZ_RFFJ01000043.1"/>
</dbReference>
<dbReference type="SUPFAM" id="SSF55874">
    <property type="entry name" value="ATPase domain of HSP90 chaperone/DNA topoisomerase II/histidine kinase"/>
    <property type="match status" value="1"/>
</dbReference>
<dbReference type="PANTHER" id="PTHR24421:SF10">
    <property type="entry name" value="NITRATE_NITRITE SENSOR PROTEIN NARQ"/>
    <property type="match status" value="1"/>
</dbReference>
<keyword evidence="4" id="KW-0808">Transferase</keyword>
<dbReference type="InterPro" id="IPR036890">
    <property type="entry name" value="HATPase_C_sf"/>
</dbReference>
<dbReference type="InterPro" id="IPR011712">
    <property type="entry name" value="Sig_transdc_His_kin_sub3_dim/P"/>
</dbReference>
<dbReference type="Proteomes" id="UP000278673">
    <property type="component" value="Unassembled WGS sequence"/>
</dbReference>
<dbReference type="Gene3D" id="3.30.565.10">
    <property type="entry name" value="Histidine kinase-like ATPase, C-terminal domain"/>
    <property type="match status" value="1"/>
</dbReference>
<sequence>MRRERPRNGLLAAAQGLLLMLLSLGASLTLFALFVVSLALVPLGVGLLAVPVLVPAIRANANQRRQFADSWCGISIPDAYRRLPHDPRGGIAGQVYRAIQLLKDPATWRDVLWLLPDGVVGFLLALLPFGLLSFGLWGLVFAAGVWVPIVNATGTFWWAFVPVSGFFTAMLAGLVGLAFIVLGLRYNTRLIALHFHFTRVMIGAPEKQLLAQRVARLQETRHDAVDDSAAELRRIERDLHDGAQARLVAMGMSLGAVEALIEKDPNEAKRMLAQARANSAEALTELRDLVRGIHPPVLAERGLGDAARALALRMQVPVEVDVELPGRLEEPVESAAYFAISEVLTNAAKHAQAERIWLDIYYNRKERTLRVAITDNGRGGASLEGGSGLRGLQRRLGAFDGVLAISSPEGGPTLVTIEIPCSLARRGQVRAE</sequence>
<evidence type="ECO:0000256" key="4">
    <source>
        <dbReference type="ARBA" id="ARBA00022679"/>
    </source>
</evidence>
<feature type="domain" description="Histidine kinase/HSP90-like ATPase" evidence="10">
    <location>
        <begin position="335"/>
        <end position="420"/>
    </location>
</feature>
<feature type="transmembrane region" description="Helical" evidence="9">
    <location>
        <begin position="155"/>
        <end position="184"/>
    </location>
</feature>
<dbReference type="AlphaFoldDB" id="A0A3M2LW12"/>
<evidence type="ECO:0000256" key="2">
    <source>
        <dbReference type="ARBA" id="ARBA00012438"/>
    </source>
</evidence>